<proteinExistence type="predicted"/>
<dbReference type="PROSITE" id="PS51819">
    <property type="entry name" value="VOC"/>
    <property type="match status" value="1"/>
</dbReference>
<accession>A0A4V2DDW8</accession>
<dbReference type="InterPro" id="IPR052164">
    <property type="entry name" value="Anthracycline_SecMetBiosynth"/>
</dbReference>
<gene>
    <name evidence="2" type="ORF">EWE75_00830</name>
</gene>
<feature type="domain" description="VOC" evidence="1">
    <location>
        <begin position="3"/>
        <end position="110"/>
    </location>
</feature>
<dbReference type="PANTHER" id="PTHR33993">
    <property type="entry name" value="GLYOXALASE-RELATED"/>
    <property type="match status" value="1"/>
</dbReference>
<protein>
    <submittedName>
        <fullName evidence="2">VOC family protein</fullName>
    </submittedName>
</protein>
<name>A0A4V2DDW8_9SPHN</name>
<evidence type="ECO:0000313" key="3">
    <source>
        <dbReference type="Proteomes" id="UP000292085"/>
    </source>
</evidence>
<organism evidence="2 3">
    <name type="scientific">Sphingomonas populi</name>
    <dbReference type="NCBI Taxonomy" id="2484750"/>
    <lineage>
        <taxon>Bacteria</taxon>
        <taxon>Pseudomonadati</taxon>
        <taxon>Pseudomonadota</taxon>
        <taxon>Alphaproteobacteria</taxon>
        <taxon>Sphingomonadales</taxon>
        <taxon>Sphingomonadaceae</taxon>
        <taxon>Sphingomonas</taxon>
    </lineage>
</organism>
<dbReference type="Proteomes" id="UP000292085">
    <property type="component" value="Unassembled WGS sequence"/>
</dbReference>
<comment type="caution">
    <text evidence="2">The sequence shown here is derived from an EMBL/GenBank/DDBJ whole genome shotgun (WGS) entry which is preliminary data.</text>
</comment>
<dbReference type="OrthoDB" id="9792323at2"/>
<dbReference type="Pfam" id="PF00903">
    <property type="entry name" value="Glyoxalase"/>
    <property type="match status" value="1"/>
</dbReference>
<dbReference type="InterPro" id="IPR004360">
    <property type="entry name" value="Glyas_Fos-R_dOase_dom"/>
</dbReference>
<dbReference type="SUPFAM" id="SSF54593">
    <property type="entry name" value="Glyoxalase/Bleomycin resistance protein/Dihydroxybiphenyl dioxygenase"/>
    <property type="match status" value="1"/>
</dbReference>
<dbReference type="RefSeq" id="WP_130154797.1">
    <property type="nucleotide sequence ID" value="NZ_SGIS01000001.1"/>
</dbReference>
<dbReference type="AlphaFoldDB" id="A0A4V2DDW8"/>
<reference evidence="2 3" key="1">
    <citation type="submission" date="2019-02" db="EMBL/GenBank/DDBJ databases">
        <authorList>
            <person name="Li Y."/>
        </authorList>
    </citation>
    <scope>NUCLEOTIDE SEQUENCE [LARGE SCALE GENOMIC DNA]</scope>
    <source>
        <strain evidence="2 3">3-7</strain>
    </source>
</reference>
<dbReference type="EMBL" id="SGIS01000001">
    <property type="protein sequence ID" value="RZF66438.1"/>
    <property type="molecule type" value="Genomic_DNA"/>
</dbReference>
<sequence length="111" mass="11617">MARINYVELPVADTARAKAFYGSAFGWAFTDFGSTYAATTSGDTDLGFQADPAEKTAALLPVIDVADVDAAFAAVEAAGGAITLPIVEYPGGKRFHFRDPDGHELAVSQSD</sequence>
<keyword evidence="3" id="KW-1185">Reference proteome</keyword>
<evidence type="ECO:0000259" key="1">
    <source>
        <dbReference type="PROSITE" id="PS51819"/>
    </source>
</evidence>
<dbReference type="InterPro" id="IPR037523">
    <property type="entry name" value="VOC_core"/>
</dbReference>
<evidence type="ECO:0000313" key="2">
    <source>
        <dbReference type="EMBL" id="RZF66438.1"/>
    </source>
</evidence>
<dbReference type="PANTHER" id="PTHR33993:SF1">
    <property type="entry name" value="GLYOXALASE FAMILY PROTEIN"/>
    <property type="match status" value="1"/>
</dbReference>
<dbReference type="Gene3D" id="3.10.180.10">
    <property type="entry name" value="2,3-Dihydroxybiphenyl 1,2-Dioxygenase, domain 1"/>
    <property type="match status" value="1"/>
</dbReference>
<dbReference type="InterPro" id="IPR029068">
    <property type="entry name" value="Glyas_Bleomycin-R_OHBP_Dase"/>
</dbReference>